<accession>A0A2C7AWJ1</accession>
<organism evidence="8">
    <name type="scientific">Propionibacterium freudenreichii</name>
    <dbReference type="NCBI Taxonomy" id="1744"/>
    <lineage>
        <taxon>Bacteria</taxon>
        <taxon>Bacillati</taxon>
        <taxon>Actinomycetota</taxon>
        <taxon>Actinomycetes</taxon>
        <taxon>Propionibacteriales</taxon>
        <taxon>Propionibacteriaceae</taxon>
        <taxon>Propionibacterium</taxon>
    </lineage>
</organism>
<evidence type="ECO:0000256" key="6">
    <source>
        <dbReference type="SAM" id="MobiDB-lite"/>
    </source>
</evidence>
<evidence type="ECO:0000256" key="1">
    <source>
        <dbReference type="ARBA" id="ARBA00022691"/>
    </source>
</evidence>
<dbReference type="InterPro" id="IPR013785">
    <property type="entry name" value="Aldolase_TIM"/>
</dbReference>
<dbReference type="PANTHER" id="PTHR43273">
    <property type="entry name" value="ANAEROBIC SULFATASE-MATURATING ENZYME HOMOLOG ASLB-RELATED"/>
    <property type="match status" value="1"/>
</dbReference>
<dbReference type="Gene3D" id="3.20.20.70">
    <property type="entry name" value="Aldolase class I"/>
    <property type="match status" value="1"/>
</dbReference>
<keyword evidence="3" id="KW-0408">Iron</keyword>
<dbReference type="InterPro" id="IPR023867">
    <property type="entry name" value="Sulphatase_maturase_rSAM"/>
</dbReference>
<evidence type="ECO:0000313" key="8">
    <source>
        <dbReference type="EMBL" id="SBN39853.1"/>
    </source>
</evidence>
<comment type="similarity">
    <text evidence="5">Belongs to the radical SAM superfamily. Anaerobic sulfatase-maturating enzyme family.</text>
</comment>
<evidence type="ECO:0000256" key="3">
    <source>
        <dbReference type="ARBA" id="ARBA00023004"/>
    </source>
</evidence>
<sequence length="176" mass="18907">MNVMDSPSIGPGGAPAPVRGPLRAQRGSRGVRPAPHVMAKPAGPTCNMECTYCFYLDKQALFPRSSLRMTPEVVRAVLQDAIDASPDTAIQFCWQGGEPTLRGLDFYREAFAVARRIVPPGRHFAWSMQTNGVLIDERWAEFLARHDVLVGLSIDGPATCTTAGASTAVAGAPGRR</sequence>
<dbReference type="SFLD" id="SFLDG01067">
    <property type="entry name" value="SPASM/twitch_domain_containing"/>
    <property type="match status" value="1"/>
</dbReference>
<evidence type="ECO:0000259" key="7">
    <source>
        <dbReference type="PROSITE" id="PS51918"/>
    </source>
</evidence>
<dbReference type="InterPro" id="IPR007197">
    <property type="entry name" value="rSAM"/>
</dbReference>
<dbReference type="CDD" id="cd01335">
    <property type="entry name" value="Radical_SAM"/>
    <property type="match status" value="1"/>
</dbReference>
<proteinExistence type="inferred from homology"/>
<feature type="compositionally biased region" description="Low complexity" evidence="6">
    <location>
        <begin position="15"/>
        <end position="24"/>
    </location>
</feature>
<evidence type="ECO:0000256" key="5">
    <source>
        <dbReference type="ARBA" id="ARBA00023601"/>
    </source>
</evidence>
<dbReference type="GO" id="GO:0051536">
    <property type="term" value="F:iron-sulfur cluster binding"/>
    <property type="evidence" value="ECO:0007669"/>
    <property type="project" value="UniProtKB-KW"/>
</dbReference>
<gene>
    <name evidence="8" type="ORF">PFR_JS10_2210</name>
</gene>
<protein>
    <submittedName>
        <fullName evidence="8">Chondroitin sulfate/heparin utilization regulation protein</fullName>
    </submittedName>
</protein>
<dbReference type="EMBL" id="LT576035">
    <property type="protein sequence ID" value="SBN39853.1"/>
    <property type="molecule type" value="Genomic_DNA"/>
</dbReference>
<dbReference type="SUPFAM" id="SSF102114">
    <property type="entry name" value="Radical SAM enzymes"/>
    <property type="match status" value="1"/>
</dbReference>
<dbReference type="PROSITE" id="PS51918">
    <property type="entry name" value="RADICAL_SAM"/>
    <property type="match status" value="1"/>
</dbReference>
<evidence type="ECO:0000256" key="4">
    <source>
        <dbReference type="ARBA" id="ARBA00023014"/>
    </source>
</evidence>
<name>A0A2C7AWJ1_9ACTN</name>
<dbReference type="GO" id="GO:0046872">
    <property type="term" value="F:metal ion binding"/>
    <property type="evidence" value="ECO:0007669"/>
    <property type="project" value="UniProtKB-KW"/>
</dbReference>
<evidence type="ECO:0000256" key="2">
    <source>
        <dbReference type="ARBA" id="ARBA00022723"/>
    </source>
</evidence>
<dbReference type="InterPro" id="IPR058240">
    <property type="entry name" value="rSAM_sf"/>
</dbReference>
<dbReference type="SFLD" id="SFLDS00029">
    <property type="entry name" value="Radical_SAM"/>
    <property type="match status" value="1"/>
</dbReference>
<feature type="region of interest" description="Disordered" evidence="6">
    <location>
        <begin position="1"/>
        <end position="36"/>
    </location>
</feature>
<keyword evidence="4" id="KW-0411">Iron-sulfur</keyword>
<dbReference type="AlphaFoldDB" id="A0A2C7AWJ1"/>
<dbReference type="GO" id="GO:0016491">
    <property type="term" value="F:oxidoreductase activity"/>
    <property type="evidence" value="ECO:0007669"/>
    <property type="project" value="InterPro"/>
</dbReference>
<feature type="domain" description="Radical SAM core" evidence="7">
    <location>
        <begin position="29"/>
        <end position="176"/>
    </location>
</feature>
<keyword evidence="2" id="KW-0479">Metal-binding</keyword>
<dbReference type="Pfam" id="PF04055">
    <property type="entry name" value="Radical_SAM"/>
    <property type="match status" value="1"/>
</dbReference>
<dbReference type="PANTHER" id="PTHR43273:SF3">
    <property type="entry name" value="ANAEROBIC SULFATASE-MATURATING ENZYME HOMOLOG ASLB-RELATED"/>
    <property type="match status" value="1"/>
</dbReference>
<keyword evidence="1" id="KW-0949">S-adenosyl-L-methionine</keyword>
<reference evidence="8" key="1">
    <citation type="submission" date="2016-05" db="EMBL/GenBank/DDBJ databases">
        <authorList>
            <person name="Lavstsen T."/>
            <person name="Jespersen J.S."/>
        </authorList>
    </citation>
    <scope>NUCLEOTIDE SEQUENCE</scope>
    <source>
        <strain evidence="8">PFRJS10</strain>
    </source>
</reference>